<accession>A0A1U7NSL6</accession>
<dbReference type="RefSeq" id="WP_254843272.1">
    <property type="nucleotide sequence ID" value="NZ_MSTI01000158.1"/>
</dbReference>
<keyword evidence="4" id="KW-1185">Reference proteome</keyword>
<proteinExistence type="predicted"/>
<dbReference type="STRING" id="249408.BOO71_0013444"/>
<evidence type="ECO:0000313" key="3">
    <source>
        <dbReference type="EMBL" id="OLV15897.1"/>
    </source>
</evidence>
<keyword evidence="2" id="KW-1133">Transmembrane helix</keyword>
<sequence length="154" mass="16909">MTEPSELERVGPVPAPQPLAPAPAAHTDTQAAIERAVQQGLESERRSPAQGADLERLTRQLRYREAVDQRLLRLGVGAIVFILSAGWLAADVTLTLAAGWGELGGRPFRLESSVLVAFLTTSTATVIGLFLVFLRWLYPQTNPVEEREPERDRP</sequence>
<dbReference type="EMBL" id="MSTI01000158">
    <property type="protein sequence ID" value="OLV15897.1"/>
    <property type="molecule type" value="Genomic_DNA"/>
</dbReference>
<organism evidence="3 4">
    <name type="scientific">Deinococcus marmoris</name>
    <dbReference type="NCBI Taxonomy" id="249408"/>
    <lineage>
        <taxon>Bacteria</taxon>
        <taxon>Thermotogati</taxon>
        <taxon>Deinococcota</taxon>
        <taxon>Deinococci</taxon>
        <taxon>Deinococcales</taxon>
        <taxon>Deinococcaceae</taxon>
        <taxon>Deinococcus</taxon>
    </lineage>
</organism>
<keyword evidence="2" id="KW-0472">Membrane</keyword>
<evidence type="ECO:0000256" key="1">
    <source>
        <dbReference type="SAM" id="MobiDB-lite"/>
    </source>
</evidence>
<dbReference type="Proteomes" id="UP000186607">
    <property type="component" value="Unassembled WGS sequence"/>
</dbReference>
<comment type="caution">
    <text evidence="3">The sequence shown here is derived from an EMBL/GenBank/DDBJ whole genome shotgun (WGS) entry which is preliminary data.</text>
</comment>
<evidence type="ECO:0000256" key="2">
    <source>
        <dbReference type="SAM" id="Phobius"/>
    </source>
</evidence>
<feature type="region of interest" description="Disordered" evidence="1">
    <location>
        <begin position="1"/>
        <end position="28"/>
    </location>
</feature>
<protein>
    <submittedName>
        <fullName evidence="3">Uncharacterized protein</fullName>
    </submittedName>
</protein>
<reference evidence="3 4" key="1">
    <citation type="submission" date="2017-01" db="EMBL/GenBank/DDBJ databases">
        <title>Genome Analysis of Deinococcus marmoris KOPRI26562.</title>
        <authorList>
            <person name="Kim J.H."/>
            <person name="Oh H.-M."/>
        </authorList>
    </citation>
    <scope>NUCLEOTIDE SEQUENCE [LARGE SCALE GENOMIC DNA]</scope>
    <source>
        <strain evidence="3 4">KOPRI26562</strain>
    </source>
</reference>
<feature type="transmembrane region" description="Helical" evidence="2">
    <location>
        <begin position="114"/>
        <end position="138"/>
    </location>
</feature>
<gene>
    <name evidence="3" type="ORF">BOO71_0013444</name>
</gene>
<evidence type="ECO:0000313" key="4">
    <source>
        <dbReference type="Proteomes" id="UP000186607"/>
    </source>
</evidence>
<feature type="transmembrane region" description="Helical" evidence="2">
    <location>
        <begin position="71"/>
        <end position="94"/>
    </location>
</feature>
<name>A0A1U7NSL6_9DEIO</name>
<dbReference type="AlphaFoldDB" id="A0A1U7NSL6"/>
<keyword evidence="2" id="KW-0812">Transmembrane</keyword>